<organism evidence="6">
    <name type="scientific">Candidatus Methanophaga sp. ANME-1 ERB7</name>
    <dbReference type="NCBI Taxonomy" id="2759913"/>
    <lineage>
        <taxon>Archaea</taxon>
        <taxon>Methanobacteriati</taxon>
        <taxon>Methanobacteriota</taxon>
        <taxon>Stenosarchaea group</taxon>
        <taxon>Methanomicrobia</taxon>
        <taxon>Candidatus Methanophagales</taxon>
        <taxon>Candidatus Methanophagaceae</taxon>
        <taxon>Candidatus Methanophaga</taxon>
    </lineage>
</organism>
<gene>
    <name evidence="6" type="primary">cyoE</name>
    <name evidence="6" type="ORF">IPLBMFHP_00032</name>
</gene>
<evidence type="ECO:0000256" key="3">
    <source>
        <dbReference type="ARBA" id="ARBA00022989"/>
    </source>
</evidence>
<name>A0A7G9Z9B2_9EURY</name>
<evidence type="ECO:0000256" key="5">
    <source>
        <dbReference type="SAM" id="Phobius"/>
    </source>
</evidence>
<feature type="transmembrane region" description="Helical" evidence="5">
    <location>
        <begin position="99"/>
        <end position="119"/>
    </location>
</feature>
<reference evidence="6" key="1">
    <citation type="submission" date="2020-06" db="EMBL/GenBank/DDBJ databases">
        <title>Unique genomic features of the anaerobic methanotrophic archaea.</title>
        <authorList>
            <person name="Chadwick G.L."/>
            <person name="Skennerton C.T."/>
            <person name="Laso-Perez R."/>
            <person name="Leu A.O."/>
            <person name="Speth D.R."/>
            <person name="Yu H."/>
            <person name="Morgan-Lang C."/>
            <person name="Hatzenpichler R."/>
            <person name="Goudeau D."/>
            <person name="Malmstrom R."/>
            <person name="Brazelton W.J."/>
            <person name="Woyke T."/>
            <person name="Hallam S.J."/>
            <person name="Tyson G.W."/>
            <person name="Wegener G."/>
            <person name="Boetius A."/>
            <person name="Orphan V."/>
        </authorList>
    </citation>
    <scope>NUCLEOTIDE SEQUENCE</scope>
</reference>
<dbReference type="GO" id="GO:0008495">
    <property type="term" value="F:protoheme IX farnesyltransferase activity"/>
    <property type="evidence" value="ECO:0007669"/>
    <property type="project" value="UniProtKB-EC"/>
</dbReference>
<accession>A0A7G9Z9B2</accession>
<dbReference type="EMBL" id="MT631670">
    <property type="protein sequence ID" value="QNO56846.1"/>
    <property type="molecule type" value="Genomic_DNA"/>
</dbReference>
<evidence type="ECO:0000256" key="1">
    <source>
        <dbReference type="ARBA" id="ARBA00004651"/>
    </source>
</evidence>
<keyword evidence="3 5" id="KW-1133">Transmembrane helix</keyword>
<dbReference type="EC" id="2.5.1.141" evidence="6"/>
<dbReference type="AlphaFoldDB" id="A0A7G9Z9B2"/>
<comment type="subcellular location">
    <subcellularLocation>
        <location evidence="1">Cell membrane</location>
        <topology evidence="1">Multi-pass membrane protein</topology>
    </subcellularLocation>
</comment>
<evidence type="ECO:0000256" key="2">
    <source>
        <dbReference type="ARBA" id="ARBA00022692"/>
    </source>
</evidence>
<keyword evidence="2 5" id="KW-0812">Transmembrane</keyword>
<dbReference type="Gene3D" id="1.10.357.140">
    <property type="entry name" value="UbiA prenyltransferase"/>
    <property type="match status" value="1"/>
</dbReference>
<dbReference type="InterPro" id="IPR000537">
    <property type="entry name" value="UbiA_prenyltransferase"/>
</dbReference>
<feature type="transmembrane region" description="Helical" evidence="5">
    <location>
        <begin position="126"/>
        <end position="145"/>
    </location>
</feature>
<keyword evidence="6" id="KW-0808">Transferase</keyword>
<keyword evidence="4 5" id="KW-0472">Membrane</keyword>
<dbReference type="GO" id="GO:0005886">
    <property type="term" value="C:plasma membrane"/>
    <property type="evidence" value="ECO:0007669"/>
    <property type="project" value="UniProtKB-SubCell"/>
</dbReference>
<feature type="transmembrane region" description="Helical" evidence="5">
    <location>
        <begin position="151"/>
        <end position="170"/>
    </location>
</feature>
<proteinExistence type="predicted"/>
<dbReference type="Pfam" id="PF01040">
    <property type="entry name" value="UbiA"/>
    <property type="match status" value="1"/>
</dbReference>
<evidence type="ECO:0000256" key="4">
    <source>
        <dbReference type="ARBA" id="ARBA00023136"/>
    </source>
</evidence>
<evidence type="ECO:0000313" key="6">
    <source>
        <dbReference type="EMBL" id="QNO56846.1"/>
    </source>
</evidence>
<feature type="transmembrane region" description="Helical" evidence="5">
    <location>
        <begin position="33"/>
        <end position="55"/>
    </location>
</feature>
<feature type="transmembrane region" description="Helical" evidence="5">
    <location>
        <begin position="182"/>
        <end position="201"/>
    </location>
</feature>
<dbReference type="InterPro" id="IPR044878">
    <property type="entry name" value="UbiA_sf"/>
</dbReference>
<protein>
    <submittedName>
        <fullName evidence="6">Protoheme IX farnesyltransferase</fullName>
        <ecNumber evidence="6">2.5.1.141</ecNumber>
    </submittedName>
</protein>
<feature type="transmembrane region" description="Helical" evidence="5">
    <location>
        <begin position="207"/>
        <end position="225"/>
    </location>
</feature>
<feature type="transmembrane region" description="Helical" evidence="5">
    <location>
        <begin position="76"/>
        <end position="93"/>
    </location>
</feature>
<sequence>MLFSILQLIRLPNIPTAISNVWAGAVIANYGKFPIPNILFGTVAAIALYGGSLTFNDYCDRNYDRVYNLKRPIPSCSVSAQTALLIAGTLLALGAASGFLISLCGGVITCAIALSAVLYDGLLKMWFLPAIVSMGLCRGLVWALGLEAGGTIYGLMLLFPVAIFVYTAALTAISRFEVEKPIFKKVVMGGILLIPLIDGSIVFAYGYWWQGLIVGMLIVPVVVLSKKFDMT</sequence>